<organism evidence="1 2">
    <name type="scientific">Cudoniella acicularis</name>
    <dbReference type="NCBI Taxonomy" id="354080"/>
    <lineage>
        <taxon>Eukaryota</taxon>
        <taxon>Fungi</taxon>
        <taxon>Dikarya</taxon>
        <taxon>Ascomycota</taxon>
        <taxon>Pezizomycotina</taxon>
        <taxon>Leotiomycetes</taxon>
        <taxon>Helotiales</taxon>
        <taxon>Tricladiaceae</taxon>
        <taxon>Cudoniella</taxon>
    </lineage>
</organism>
<dbReference type="Gene3D" id="3.40.50.1820">
    <property type="entry name" value="alpha/beta hydrolase"/>
    <property type="match status" value="1"/>
</dbReference>
<dbReference type="AlphaFoldDB" id="A0A8H4VP25"/>
<evidence type="ECO:0000313" key="1">
    <source>
        <dbReference type="EMBL" id="KAF4617068.1"/>
    </source>
</evidence>
<dbReference type="OrthoDB" id="294702at2759"/>
<proteinExistence type="predicted"/>
<dbReference type="EMBL" id="JAAMPI010002193">
    <property type="protein sequence ID" value="KAF4617068.1"/>
    <property type="molecule type" value="Genomic_DNA"/>
</dbReference>
<evidence type="ECO:0008006" key="3">
    <source>
        <dbReference type="Google" id="ProtNLM"/>
    </source>
</evidence>
<protein>
    <recommendedName>
        <fullName evidence="3">AB hydrolase-1 domain-containing protein</fullName>
    </recommendedName>
</protein>
<dbReference type="InterPro" id="IPR029058">
    <property type="entry name" value="AB_hydrolase_fold"/>
</dbReference>
<name>A0A8H4VP25_9HELO</name>
<comment type="caution">
    <text evidence="1">The sequence shown here is derived from an EMBL/GenBank/DDBJ whole genome shotgun (WGS) entry which is preliminary data.</text>
</comment>
<dbReference type="Proteomes" id="UP000566819">
    <property type="component" value="Unassembled WGS sequence"/>
</dbReference>
<sequence>MSNSSEDINWNRGARQGAVSIGTHKLALNMSGPDRRAGQPVVLIIHGLTGTMSEWPAARRLISSFTRVVDYDRSGLGLSEEGPDPPTALTTARELSALLKAAKIEPPYITFAHS</sequence>
<accession>A0A8H4VP25</accession>
<evidence type="ECO:0000313" key="2">
    <source>
        <dbReference type="Proteomes" id="UP000566819"/>
    </source>
</evidence>
<reference evidence="1 2" key="1">
    <citation type="submission" date="2020-03" db="EMBL/GenBank/DDBJ databases">
        <title>Draft Genome Sequence of Cudoniella acicularis.</title>
        <authorList>
            <person name="Buettner E."/>
            <person name="Kellner H."/>
        </authorList>
    </citation>
    <scope>NUCLEOTIDE SEQUENCE [LARGE SCALE GENOMIC DNA]</scope>
    <source>
        <strain evidence="1 2">DSM 108380</strain>
    </source>
</reference>
<dbReference type="SUPFAM" id="SSF53474">
    <property type="entry name" value="alpha/beta-Hydrolases"/>
    <property type="match status" value="1"/>
</dbReference>
<gene>
    <name evidence="1" type="ORF">G7Y89_g15083</name>
</gene>
<keyword evidence="2" id="KW-1185">Reference proteome</keyword>